<dbReference type="GO" id="GO:0000272">
    <property type="term" value="P:polysaccharide catabolic process"/>
    <property type="evidence" value="ECO:0007669"/>
    <property type="project" value="UniProtKB-KW"/>
</dbReference>
<keyword evidence="7" id="KW-0119">Carbohydrate metabolism</keyword>
<evidence type="ECO:0000256" key="3">
    <source>
        <dbReference type="ARBA" id="ARBA00007799"/>
    </source>
</evidence>
<keyword evidence="5 10" id="KW-0732">Signal</keyword>
<dbReference type="EMBL" id="BLKC01000033">
    <property type="protein sequence ID" value="GFF38091.1"/>
    <property type="molecule type" value="Genomic_DNA"/>
</dbReference>
<dbReference type="InterPro" id="IPR009939">
    <property type="entry name" value="Chitosanase_fungal"/>
</dbReference>
<evidence type="ECO:0000256" key="9">
    <source>
        <dbReference type="ARBA" id="ARBA00023326"/>
    </source>
</evidence>
<comment type="caution">
    <text evidence="11">The sequence shown here is derived from an EMBL/GenBank/DDBJ whole genome shotgun (WGS) entry which is preliminary data.</text>
</comment>
<dbReference type="AlphaFoldDB" id="A0A8H3RUD7"/>
<name>A0A8H3RUD7_9EURO</name>
<evidence type="ECO:0000256" key="7">
    <source>
        <dbReference type="ARBA" id="ARBA00023277"/>
    </source>
</evidence>
<keyword evidence="8 10" id="KW-0326">Glycosidase</keyword>
<gene>
    <name evidence="11" type="ORF">IFM46972_05436</name>
</gene>
<keyword evidence="6 10" id="KW-0378">Hydrolase</keyword>
<keyword evidence="4" id="KW-0964">Secreted</keyword>
<feature type="signal peptide" evidence="10">
    <location>
        <begin position="1"/>
        <end position="18"/>
    </location>
</feature>
<proteinExistence type="inferred from homology"/>
<dbReference type="EC" id="3.2.1.132" evidence="10"/>
<comment type="function">
    <text evidence="10">Chitosanase catalyzing the endo-type cleavage of chitosan, the deacylated form of chitin. Chitosanase may be crucial in the degradation of the deacetylated portion of chitin in the fungal cell wall.</text>
</comment>
<dbReference type="GO" id="GO:0016977">
    <property type="term" value="F:chitosanase activity"/>
    <property type="evidence" value="ECO:0007669"/>
    <property type="project" value="UniProtKB-EC"/>
</dbReference>
<organism evidence="11 12">
    <name type="scientific">Aspergillus udagawae</name>
    <dbReference type="NCBI Taxonomy" id="91492"/>
    <lineage>
        <taxon>Eukaryota</taxon>
        <taxon>Fungi</taxon>
        <taxon>Dikarya</taxon>
        <taxon>Ascomycota</taxon>
        <taxon>Pezizomycotina</taxon>
        <taxon>Eurotiomycetes</taxon>
        <taxon>Eurotiomycetidae</taxon>
        <taxon>Eurotiales</taxon>
        <taxon>Aspergillaceae</taxon>
        <taxon>Aspergillus</taxon>
        <taxon>Aspergillus subgen. Fumigati</taxon>
    </lineage>
</organism>
<comment type="similarity">
    <text evidence="3 10">Belongs to the glycosyl hydrolase 75 family.</text>
</comment>
<dbReference type="Proteomes" id="UP000465221">
    <property type="component" value="Unassembled WGS sequence"/>
</dbReference>
<evidence type="ECO:0000256" key="2">
    <source>
        <dbReference type="ARBA" id="ARBA00004613"/>
    </source>
</evidence>
<accession>A0A8H3RUD7</accession>
<dbReference type="PANTHER" id="PTHR42061:SF9">
    <property type="entry name" value="ENDO-CHITOSANASE"/>
    <property type="match status" value="1"/>
</dbReference>
<evidence type="ECO:0000256" key="6">
    <source>
        <dbReference type="ARBA" id="ARBA00022801"/>
    </source>
</evidence>
<evidence type="ECO:0000256" key="10">
    <source>
        <dbReference type="RuleBase" id="RU361208"/>
    </source>
</evidence>
<dbReference type="PANTHER" id="PTHR42061">
    <property type="entry name" value="ENDO-CHITOSANASE"/>
    <property type="match status" value="1"/>
</dbReference>
<comment type="catalytic activity">
    <reaction evidence="1 10">
        <text>Endohydrolysis of beta-(1-&gt;4)-linkages between D-glucosamine residues in a partly acetylated chitosan.</text>
        <dbReference type="EC" id="3.2.1.132"/>
    </reaction>
</comment>
<evidence type="ECO:0000313" key="12">
    <source>
        <dbReference type="Proteomes" id="UP000465221"/>
    </source>
</evidence>
<evidence type="ECO:0000256" key="4">
    <source>
        <dbReference type="ARBA" id="ARBA00022525"/>
    </source>
</evidence>
<evidence type="ECO:0000256" key="1">
    <source>
        <dbReference type="ARBA" id="ARBA00000405"/>
    </source>
</evidence>
<dbReference type="Pfam" id="PF07335">
    <property type="entry name" value="Glyco_hydro_75"/>
    <property type="match status" value="1"/>
</dbReference>
<keyword evidence="9 10" id="KW-0624">Polysaccharide degradation</keyword>
<evidence type="ECO:0000256" key="8">
    <source>
        <dbReference type="ARBA" id="ARBA00023295"/>
    </source>
</evidence>
<reference evidence="11 12" key="1">
    <citation type="submission" date="2020-01" db="EMBL/GenBank/DDBJ databases">
        <title>Draft genome sequence of Aspergillus udagawae IFM 46972.</title>
        <authorList>
            <person name="Takahashi H."/>
            <person name="Yaguchi T."/>
        </authorList>
    </citation>
    <scope>NUCLEOTIDE SEQUENCE [LARGE SCALE GENOMIC DNA]</scope>
    <source>
        <strain evidence="11 12">IFM 46972</strain>
    </source>
</reference>
<evidence type="ECO:0000256" key="5">
    <source>
        <dbReference type="ARBA" id="ARBA00022729"/>
    </source>
</evidence>
<protein>
    <recommendedName>
        <fullName evidence="10">Endo-chitosanase</fullName>
        <ecNumber evidence="10">3.2.1.132</ecNumber>
    </recommendedName>
</protein>
<dbReference type="GO" id="GO:0005576">
    <property type="term" value="C:extracellular region"/>
    <property type="evidence" value="ECO:0007669"/>
    <property type="project" value="UniProtKB-SubCell"/>
</dbReference>
<feature type="chain" id="PRO_5034909538" description="Endo-chitosanase" evidence="10">
    <location>
        <begin position="19"/>
        <end position="248"/>
    </location>
</feature>
<sequence length="248" mass="25789">MRYLATAAVLAGAGLASAYSVPANLQQIYNKHKSANILKTGTCQNKLQDGFSDGISGPGTFAYCGDIKGAIFLHSSANGGQYDNMDIDCDGANNSAGDCANDPSGQSMTAFMDTVQQYGISDLDANIHPYVVFGNSGSSPTFDPQQYGMEPLSVMAVVCNNQLFYGVWGDTNGGVATGEASISLAKLCFPNDGITGDNGHGEDDVLYIGFMGKDAVPGASAAWTARDTSTFEESIKGLGDRLVAKLSA</sequence>
<evidence type="ECO:0000313" key="11">
    <source>
        <dbReference type="EMBL" id="GFF38091.1"/>
    </source>
</evidence>
<comment type="subcellular location">
    <subcellularLocation>
        <location evidence="2 10">Secreted</location>
    </subcellularLocation>
</comment>